<sequence length="62" mass="6721">MQLIVNGETTQVHDGLRLTDLVPDPRGVAVAVNGSVVRAADWSRTRLRDDDRVEVVTAHQGG</sequence>
<dbReference type="Pfam" id="PF02597">
    <property type="entry name" value="ThiS"/>
    <property type="match status" value="1"/>
</dbReference>
<dbReference type="InterPro" id="IPR016155">
    <property type="entry name" value="Mopterin_synth/thiamin_S_b"/>
</dbReference>
<dbReference type="InterPro" id="IPR012675">
    <property type="entry name" value="Beta-grasp_dom_sf"/>
</dbReference>
<evidence type="ECO:0000313" key="2">
    <source>
        <dbReference type="Proteomes" id="UP000679307"/>
    </source>
</evidence>
<organism evidence="1 2">
    <name type="scientific">Nocardioides aquaticus</name>
    <dbReference type="NCBI Taxonomy" id="160826"/>
    <lineage>
        <taxon>Bacteria</taxon>
        <taxon>Bacillati</taxon>
        <taxon>Actinomycetota</taxon>
        <taxon>Actinomycetes</taxon>
        <taxon>Propionibacteriales</taxon>
        <taxon>Nocardioidaceae</taxon>
        <taxon>Nocardioides</taxon>
    </lineage>
</organism>
<dbReference type="RefSeq" id="WP_214058727.1">
    <property type="nucleotide sequence ID" value="NZ_BAAAHS010000012.1"/>
</dbReference>
<dbReference type="NCBIfam" id="TIGR01683">
    <property type="entry name" value="thiS"/>
    <property type="match status" value="1"/>
</dbReference>
<evidence type="ECO:0008006" key="3">
    <source>
        <dbReference type="Google" id="ProtNLM"/>
    </source>
</evidence>
<dbReference type="PANTHER" id="PTHR34472">
    <property type="entry name" value="SULFUR CARRIER PROTEIN THIS"/>
    <property type="match status" value="1"/>
</dbReference>
<protein>
    <recommendedName>
        <fullName evidence="3">Sulfur carrier protein ThiS</fullName>
    </recommendedName>
</protein>
<dbReference type="SUPFAM" id="SSF54285">
    <property type="entry name" value="MoaD/ThiS"/>
    <property type="match status" value="1"/>
</dbReference>
<dbReference type="Proteomes" id="UP000679307">
    <property type="component" value="Chromosome"/>
</dbReference>
<dbReference type="CDD" id="cd00565">
    <property type="entry name" value="Ubl_ThiS"/>
    <property type="match status" value="1"/>
</dbReference>
<dbReference type="Gene3D" id="3.10.20.30">
    <property type="match status" value="1"/>
</dbReference>
<dbReference type="PANTHER" id="PTHR34472:SF1">
    <property type="entry name" value="SULFUR CARRIER PROTEIN THIS"/>
    <property type="match status" value="1"/>
</dbReference>
<keyword evidence="2" id="KW-1185">Reference proteome</keyword>
<reference evidence="1 2" key="1">
    <citation type="submission" date="2021-05" db="EMBL/GenBank/DDBJ databases">
        <title>Complete genome of Nocardioides aquaticus KCTC 9944T isolated from meromictic and hypersaline Ekho Lake, Antarctica.</title>
        <authorList>
            <person name="Hwang K."/>
            <person name="Kim K.M."/>
            <person name="Choe H."/>
        </authorList>
    </citation>
    <scope>NUCLEOTIDE SEQUENCE [LARGE SCALE GENOMIC DNA]</scope>
    <source>
        <strain evidence="1 2">KCTC 9944</strain>
    </source>
</reference>
<name>A0ABX8EH84_9ACTN</name>
<proteinExistence type="predicted"/>
<dbReference type="EMBL" id="CP075371">
    <property type="protein sequence ID" value="QVT79250.1"/>
    <property type="molecule type" value="Genomic_DNA"/>
</dbReference>
<dbReference type="InterPro" id="IPR003749">
    <property type="entry name" value="ThiS/MoaD-like"/>
</dbReference>
<dbReference type="InterPro" id="IPR010035">
    <property type="entry name" value="Thi_S"/>
</dbReference>
<accession>A0ABX8EH84</accession>
<gene>
    <name evidence="1" type="ORF">ENKNEFLB_01631</name>
</gene>
<evidence type="ECO:0000313" key="1">
    <source>
        <dbReference type="EMBL" id="QVT79250.1"/>
    </source>
</evidence>